<gene>
    <name evidence="1" type="ORF">PXEA_LOCUS22009</name>
</gene>
<dbReference type="EMBL" id="CAAALY010096010">
    <property type="protein sequence ID" value="VEL28569.1"/>
    <property type="molecule type" value="Genomic_DNA"/>
</dbReference>
<dbReference type="Proteomes" id="UP000784294">
    <property type="component" value="Unassembled WGS sequence"/>
</dbReference>
<name>A0A448X5J3_9PLAT</name>
<dbReference type="AlphaFoldDB" id="A0A448X5J3"/>
<proteinExistence type="predicted"/>
<accession>A0A448X5J3</accession>
<protein>
    <submittedName>
        <fullName evidence="1">Uncharacterized protein</fullName>
    </submittedName>
</protein>
<evidence type="ECO:0000313" key="2">
    <source>
        <dbReference type="Proteomes" id="UP000784294"/>
    </source>
</evidence>
<comment type="caution">
    <text evidence="1">The sequence shown here is derived from an EMBL/GenBank/DDBJ whole genome shotgun (WGS) entry which is preliminary data.</text>
</comment>
<keyword evidence="2" id="KW-1185">Reference proteome</keyword>
<reference evidence="1" key="1">
    <citation type="submission" date="2018-11" db="EMBL/GenBank/DDBJ databases">
        <authorList>
            <consortium name="Pathogen Informatics"/>
        </authorList>
    </citation>
    <scope>NUCLEOTIDE SEQUENCE</scope>
</reference>
<organism evidence="1 2">
    <name type="scientific">Protopolystoma xenopodis</name>
    <dbReference type="NCBI Taxonomy" id="117903"/>
    <lineage>
        <taxon>Eukaryota</taxon>
        <taxon>Metazoa</taxon>
        <taxon>Spiralia</taxon>
        <taxon>Lophotrochozoa</taxon>
        <taxon>Platyhelminthes</taxon>
        <taxon>Monogenea</taxon>
        <taxon>Polyopisthocotylea</taxon>
        <taxon>Polystomatidea</taxon>
        <taxon>Polystomatidae</taxon>
        <taxon>Protopolystoma</taxon>
    </lineage>
</organism>
<evidence type="ECO:0000313" key="1">
    <source>
        <dbReference type="EMBL" id="VEL28569.1"/>
    </source>
</evidence>
<sequence length="99" mass="11003">MLSPCGLMGPRRAGHAALFQARVLPKLCDQSPPCQAPLSPLYLIKRDLSFTFSELPLQTLFAAIGLFCGEQSRFPAMEGSLCGGSAQFSHRKYRMKIRW</sequence>